<name>A0ACC1ID18_9FUNG</name>
<dbReference type="Proteomes" id="UP001150581">
    <property type="component" value="Unassembled WGS sequence"/>
</dbReference>
<evidence type="ECO:0000313" key="2">
    <source>
        <dbReference type="Proteomes" id="UP001150581"/>
    </source>
</evidence>
<comment type="caution">
    <text evidence="1">The sequence shown here is derived from an EMBL/GenBank/DDBJ whole genome shotgun (WGS) entry which is preliminary data.</text>
</comment>
<keyword evidence="2" id="KW-1185">Reference proteome</keyword>
<accession>A0ACC1ID18</accession>
<evidence type="ECO:0000313" key="1">
    <source>
        <dbReference type="EMBL" id="KAJ1892728.1"/>
    </source>
</evidence>
<proteinExistence type="predicted"/>
<gene>
    <name evidence="1" type="primary">YTM1_2</name>
    <name evidence="1" type="ORF">LPJ66_006174</name>
</gene>
<protein>
    <submittedName>
        <fullName evidence="1">Ribosome biogenesis protein ytm1</fullName>
    </submittedName>
</protein>
<organism evidence="1 2">
    <name type="scientific">Kickxella alabastrina</name>
    <dbReference type="NCBI Taxonomy" id="61397"/>
    <lineage>
        <taxon>Eukaryota</taxon>
        <taxon>Fungi</taxon>
        <taxon>Fungi incertae sedis</taxon>
        <taxon>Zoopagomycota</taxon>
        <taxon>Kickxellomycotina</taxon>
        <taxon>Kickxellomycetes</taxon>
        <taxon>Kickxellales</taxon>
        <taxon>Kickxellaceae</taxon>
        <taxon>Kickxella</taxon>
    </lineage>
</organism>
<reference evidence="1" key="1">
    <citation type="submission" date="2022-07" db="EMBL/GenBank/DDBJ databases">
        <title>Phylogenomic reconstructions and comparative analyses of Kickxellomycotina fungi.</title>
        <authorList>
            <person name="Reynolds N.K."/>
            <person name="Stajich J.E."/>
            <person name="Barry K."/>
            <person name="Grigoriev I.V."/>
            <person name="Crous P."/>
            <person name="Smith M.E."/>
        </authorList>
    </citation>
    <scope>NUCLEOTIDE SEQUENCE</scope>
    <source>
        <strain evidence="1">Benny 63K</strain>
    </source>
</reference>
<sequence>MDTKSEEQVQIRLVAKQQKYAVPEAPIVVPQQLQRYGLSEIVNHLLGNERPIPFDFLVDGQFLRDSISGYLKEKSLSAENILTLEYVESMLPPTEIASYSHDDWISSVVAASRDKFVVGSYDGIVRLWNAQSECVDTLVGHDSAVKCVAAATAGGAKTRVEFISGSQDRTAIAWGMKNGGRKALYAARGHTDSIEAVSINPSNTHFVTASTDSTIRFWSLAAPKQSEDAILDDAETAPLAKKRKSANAQFMTKAAIGTLTGHVGAVTSVCFNKDQESQIFSGGWDHSVRTWDVASGVNMATNLCDKVVLDIDYSAHSRLIATGHADRSVRLWDPRSDDNTVVKLRLTSHKGFVSSVAWAPNSAYMLASASHDSTIKVWDIRSRTPLYTVYPSSDKDKGKKLLALDWHESLLLAGGESGSLRIHSVNSQYEDAAQTLVQAED</sequence>
<dbReference type="EMBL" id="JANBPG010000945">
    <property type="protein sequence ID" value="KAJ1892728.1"/>
    <property type="molecule type" value="Genomic_DNA"/>
</dbReference>